<dbReference type="InterPro" id="IPR043504">
    <property type="entry name" value="Peptidase_S1_PA_chymotrypsin"/>
</dbReference>
<evidence type="ECO:0000313" key="12">
    <source>
        <dbReference type="EMBL" id="EAH3292798.1"/>
    </source>
</evidence>
<evidence type="ECO:0000256" key="4">
    <source>
        <dbReference type="ARBA" id="ARBA00022801"/>
    </source>
</evidence>
<feature type="signal peptide" evidence="6">
    <location>
        <begin position="1"/>
        <end position="26"/>
    </location>
</feature>
<dbReference type="EMBL" id="AABGHY010000001">
    <property type="protein sequence ID" value="EAH3292798.1"/>
    <property type="molecule type" value="Genomic_DNA"/>
</dbReference>
<dbReference type="Proteomes" id="UP000843775">
    <property type="component" value="Unassembled WGS sequence"/>
</dbReference>
<evidence type="ECO:0000256" key="6">
    <source>
        <dbReference type="RuleBase" id="RU004296"/>
    </source>
</evidence>
<dbReference type="Gene3D" id="2.40.10.10">
    <property type="entry name" value="Trypsin-like serine proteases"/>
    <property type="match status" value="2"/>
</dbReference>
<evidence type="ECO:0000313" key="14">
    <source>
        <dbReference type="EMBL" id="HAJ9592140.1"/>
    </source>
</evidence>
<dbReference type="Pfam" id="PF13365">
    <property type="entry name" value="Trypsin_2"/>
    <property type="match status" value="1"/>
</dbReference>
<evidence type="ECO:0000313" key="7">
    <source>
        <dbReference type="EMBL" id="EAD1184055.1"/>
    </source>
</evidence>
<dbReference type="SUPFAM" id="SSF50494">
    <property type="entry name" value="Trypsin-like serine proteases"/>
    <property type="match status" value="1"/>
</dbReference>
<dbReference type="PRINTS" id="PR00839">
    <property type="entry name" value="V8PROTEASE"/>
</dbReference>
<dbReference type="Proteomes" id="UP000358545">
    <property type="component" value="Unassembled WGS sequence"/>
</dbReference>
<dbReference type="EMBL" id="DABJAN010000001">
    <property type="protein sequence ID" value="HAJ9592140.1"/>
    <property type="molecule type" value="Genomic_DNA"/>
</dbReference>
<keyword evidence="2 6" id="KW-0645">Protease</keyword>
<keyword evidence="4 6" id="KW-0378">Hydrolase</keyword>
<evidence type="ECO:0000256" key="1">
    <source>
        <dbReference type="ARBA" id="ARBA00008764"/>
    </source>
</evidence>
<evidence type="ECO:0000256" key="2">
    <source>
        <dbReference type="ARBA" id="ARBA00022670"/>
    </source>
</evidence>
<evidence type="ECO:0000313" key="22">
    <source>
        <dbReference type="Proteomes" id="UP000843775"/>
    </source>
</evidence>
<dbReference type="Proteomes" id="UP000403352">
    <property type="component" value="Unassembled WGS sequence"/>
</dbReference>
<reference evidence="8 16" key="4">
    <citation type="submission" date="2019-03" db="EMBL/GenBank/DDBJ databases">
        <authorList>
            <person name="Ashton P.M."/>
            <person name="Dallman T."/>
            <person name="Nair S."/>
            <person name="De Pinna E."/>
            <person name="Peters T."/>
            <person name="Grant K."/>
        </authorList>
    </citation>
    <scope>NUCLEOTIDE SEQUENCE [LARGE SCALE GENOMIC DNA]</scope>
    <source>
        <strain evidence="11 19">282333</strain>
        <strain evidence="12 18">282352</strain>
        <strain evidence="10 20">289003</strain>
        <strain evidence="8">RL15000286</strain>
    </source>
</reference>
<evidence type="ECO:0000313" key="8">
    <source>
        <dbReference type="EMBL" id="EAE4940651.1"/>
    </source>
</evidence>
<evidence type="ECO:0000313" key="15">
    <source>
        <dbReference type="Proteomes" id="UP000358545"/>
    </source>
</evidence>
<evidence type="ECO:0000313" key="21">
    <source>
        <dbReference type="Proteomes" id="UP000843503"/>
    </source>
</evidence>
<protein>
    <recommendedName>
        <fullName evidence="6">Serine protease</fullName>
        <ecNumber evidence="6">3.4.21.-</ecNumber>
    </recommendedName>
</protein>
<sequence length="304" mass="33203">MNILKKIAAIFIFSLAALLMPLSGKATVEKSLDLSETTCITNEEQLEIQDFVESSKEAREKFVEEYNEAHPDNQVKNTEPIINPIEKQAPRLLKKVVGADNRVKANVNNSPYKQIGYMEMSFKKGNKMVWYVGTGIIIGSNKVLTAGHNLYDKSTRSWANGVIFQPKMNNWVSPTYVTSSKLHVPVGWSSKGDSNYDIGVVTLSKSVSGYGSLKYRVPTVNTTLFSTISGYPGQRPKAGSQWYGNGNALITNQKISYSIDTTKGQSGSPIINNGSIIGVHTLGDSANSGVRITPALKSFIDGVK</sequence>
<dbReference type="RefSeq" id="WP_043993318.1">
    <property type="nucleotide sequence ID" value="NC_021826.1"/>
</dbReference>
<evidence type="ECO:0000313" key="11">
    <source>
        <dbReference type="EMBL" id="EAH2281002.1"/>
    </source>
</evidence>
<feature type="chain" id="PRO_5042306139" description="Serine protease" evidence="6">
    <location>
        <begin position="27"/>
        <end position="304"/>
    </location>
</feature>
<dbReference type="Proteomes" id="UP000843503">
    <property type="component" value="Unassembled WGS sequence"/>
</dbReference>
<name>A0A2Z5C1H4_LISMN</name>
<dbReference type="EMBL" id="AAALRN010000001">
    <property type="protein sequence ID" value="EAD1184055.1"/>
    <property type="molecule type" value="Genomic_DNA"/>
</dbReference>
<evidence type="ECO:0000256" key="5">
    <source>
        <dbReference type="ARBA" id="ARBA00022825"/>
    </source>
</evidence>
<evidence type="ECO:0000313" key="19">
    <source>
        <dbReference type="Proteomes" id="UP000533021"/>
    </source>
</evidence>
<evidence type="ECO:0000313" key="20">
    <source>
        <dbReference type="Proteomes" id="UP000546397"/>
    </source>
</evidence>
<dbReference type="Proteomes" id="UP000533021">
    <property type="component" value="Unassembled WGS sequence"/>
</dbReference>
<comment type="similarity">
    <text evidence="1 6">Belongs to the peptidase S1B family.</text>
</comment>
<gene>
    <name evidence="9" type="ORF">A8L61_16395</name>
    <name evidence="11" type="ORF">D4920_02860</name>
    <name evidence="10" type="ORF">D4B11_11885</name>
    <name evidence="12" type="ORF">D5N24_00170</name>
    <name evidence="8" type="ORF">E1W56_01135</name>
    <name evidence="13" type="ORF">GI949_11005</name>
    <name evidence="14" type="ORF">HQN34_000306</name>
    <name evidence="7" type="ORF">QD52_03035</name>
</gene>
<dbReference type="EMBL" id="AABFVG010000002">
    <property type="protein sequence ID" value="EAH2281002.1"/>
    <property type="molecule type" value="Genomic_DNA"/>
</dbReference>
<dbReference type="GO" id="GO:0006508">
    <property type="term" value="P:proteolysis"/>
    <property type="evidence" value="ECO:0007669"/>
    <property type="project" value="UniProtKB-KW"/>
</dbReference>
<dbReference type="InterPro" id="IPR050966">
    <property type="entry name" value="Glutamyl_endopeptidase"/>
</dbReference>
<reference evidence="7 17" key="3">
    <citation type="submission" date="2018-06" db="EMBL/GenBank/DDBJ databases">
        <authorList>
            <consortium name="GenomeTrakr: Next Generation Sequencing Network for Food Pathogen Tracability"/>
        </authorList>
    </citation>
    <scope>NUCLEOTIDE SEQUENCE [LARGE SCALE GENOMIC DNA]</scope>
    <source>
        <strain evidence="7 17">FDA00008584</strain>
    </source>
</reference>
<proteinExistence type="inferred from homology"/>
<reference evidence="21 22" key="1">
    <citation type="journal article" date="2018" name="Genome Biol.">
        <title>SKESA: strategic k-mer extension for scrupulous assemblies.</title>
        <authorList>
            <person name="Souvorov A."/>
            <person name="Agarwala R."/>
            <person name="Lipman D.J."/>
        </authorList>
    </citation>
    <scope>NUCLEOTIDE SEQUENCE [LARGE SCALE GENOMIC DNA]</scope>
    <source>
        <strain evidence="14">2017-325981-023-01</strain>
        <strain evidence="13 22">DMG1500109</strain>
    </source>
</reference>
<evidence type="ECO:0000313" key="10">
    <source>
        <dbReference type="EMBL" id="EAG9520472.1"/>
    </source>
</evidence>
<evidence type="ECO:0000256" key="3">
    <source>
        <dbReference type="ARBA" id="ARBA00022729"/>
    </source>
</evidence>
<reference evidence="14" key="5">
    <citation type="submission" date="2020-05" db="EMBL/GenBank/DDBJ databases">
        <authorList>
            <consortium name="NCBI Pathogen Detection Project"/>
        </authorList>
    </citation>
    <scope>NUCLEOTIDE SEQUENCE</scope>
    <source>
        <strain evidence="14">2017-325981-023-01</strain>
        <strain evidence="13">DMG1500109</strain>
    </source>
</reference>
<evidence type="ECO:0000313" key="16">
    <source>
        <dbReference type="Proteomes" id="UP000393182"/>
    </source>
</evidence>
<evidence type="ECO:0000313" key="17">
    <source>
        <dbReference type="Proteomes" id="UP000403352"/>
    </source>
</evidence>
<dbReference type="InterPro" id="IPR008256">
    <property type="entry name" value="Peptidase_S1B"/>
</dbReference>
<dbReference type="EMBL" id="AABEMN010000018">
    <property type="protein sequence ID" value="EAG9520472.1"/>
    <property type="molecule type" value="Genomic_DNA"/>
</dbReference>
<dbReference type="Proteomes" id="UP000393182">
    <property type="component" value="Unassembled WGS sequence"/>
</dbReference>
<dbReference type="Proteomes" id="UP000546397">
    <property type="component" value="Unassembled WGS sequence"/>
</dbReference>
<dbReference type="Proteomes" id="UP000530452">
    <property type="component" value="Unassembled WGS sequence"/>
</dbReference>
<dbReference type="InterPro" id="IPR009003">
    <property type="entry name" value="Peptidase_S1_PA"/>
</dbReference>
<dbReference type="PANTHER" id="PTHR15462:SF8">
    <property type="entry name" value="SERINE PROTEASE"/>
    <property type="match status" value="1"/>
</dbReference>
<keyword evidence="5 6" id="KW-0720">Serine protease</keyword>
<dbReference type="EMBL" id="DAAJZA010000007">
    <property type="protein sequence ID" value="HAC1755493.1"/>
    <property type="molecule type" value="Genomic_DNA"/>
</dbReference>
<reference evidence="9 15" key="2">
    <citation type="submission" date="2018-06" db="EMBL/GenBank/DDBJ databases">
        <authorList>
            <consortium name="PulseNet: The National Subtyping Network for Foodborne Disease Surveillance"/>
            <person name="Tarr C.L."/>
            <person name="Trees E."/>
            <person name="Katz L.S."/>
            <person name="Carleton-Romer H.A."/>
            <person name="Stroika S."/>
            <person name="Kucerova Z."/>
            <person name="Roache K.F."/>
            <person name="Sabol A.L."/>
            <person name="Besser J."/>
            <person name="Gerner-Smidt P."/>
        </authorList>
    </citation>
    <scope>NUCLEOTIDE SEQUENCE [LARGE SCALE GENOMIC DNA]</scope>
    <source>
        <strain evidence="9 15">PNUSAL002180</strain>
    </source>
</reference>
<dbReference type="GO" id="GO:0008236">
    <property type="term" value="F:serine-type peptidase activity"/>
    <property type="evidence" value="ECO:0007669"/>
    <property type="project" value="UniProtKB-KW"/>
</dbReference>
<keyword evidence="3 6" id="KW-0732">Signal</keyword>
<dbReference type="EC" id="3.4.21.-" evidence="6"/>
<dbReference type="EMBL" id="AAASLB010000001">
    <property type="protein sequence ID" value="EAE4940651.1"/>
    <property type="molecule type" value="Genomic_DNA"/>
</dbReference>
<dbReference type="EMBL" id="AABAGT010000051">
    <property type="protein sequence ID" value="EAG0868849.1"/>
    <property type="molecule type" value="Genomic_DNA"/>
</dbReference>
<evidence type="ECO:0000313" key="18">
    <source>
        <dbReference type="Proteomes" id="UP000530452"/>
    </source>
</evidence>
<comment type="caution">
    <text evidence="8">The sequence shown here is derived from an EMBL/GenBank/DDBJ whole genome shotgun (WGS) entry which is preliminary data.</text>
</comment>
<organism evidence="8 16">
    <name type="scientific">Listeria monocytogenes</name>
    <dbReference type="NCBI Taxonomy" id="1639"/>
    <lineage>
        <taxon>Bacteria</taxon>
        <taxon>Bacillati</taxon>
        <taxon>Bacillota</taxon>
        <taxon>Bacilli</taxon>
        <taxon>Bacillales</taxon>
        <taxon>Listeriaceae</taxon>
        <taxon>Listeria</taxon>
    </lineage>
</organism>
<evidence type="ECO:0000313" key="13">
    <source>
        <dbReference type="EMBL" id="HAC1755493.1"/>
    </source>
</evidence>
<accession>A0A2Z5C1H4</accession>
<evidence type="ECO:0000313" key="9">
    <source>
        <dbReference type="EMBL" id="EAG0868849.1"/>
    </source>
</evidence>
<dbReference type="PANTHER" id="PTHR15462">
    <property type="entry name" value="SERINE PROTEASE"/>
    <property type="match status" value="1"/>
</dbReference>
<dbReference type="AlphaFoldDB" id="A0A2Z5C1H4"/>